<gene>
    <name evidence="2" type="ORF">QYT958_LOCUS44897</name>
</gene>
<dbReference type="AlphaFoldDB" id="A0A822EF69"/>
<organism evidence="2 3">
    <name type="scientific">Rotaria socialis</name>
    <dbReference type="NCBI Taxonomy" id="392032"/>
    <lineage>
        <taxon>Eukaryota</taxon>
        <taxon>Metazoa</taxon>
        <taxon>Spiralia</taxon>
        <taxon>Gnathifera</taxon>
        <taxon>Rotifera</taxon>
        <taxon>Eurotatoria</taxon>
        <taxon>Bdelloidea</taxon>
        <taxon>Philodinida</taxon>
        <taxon>Philodinidae</taxon>
        <taxon>Rotaria</taxon>
    </lineage>
</organism>
<feature type="non-terminal residue" evidence="2">
    <location>
        <position position="1"/>
    </location>
</feature>
<feature type="compositionally biased region" description="Basic and acidic residues" evidence="1">
    <location>
        <begin position="54"/>
        <end position="64"/>
    </location>
</feature>
<comment type="caution">
    <text evidence="2">The sequence shown here is derived from an EMBL/GenBank/DDBJ whole genome shotgun (WGS) entry which is preliminary data.</text>
</comment>
<name>A0A822EF69_9BILA</name>
<sequence>LFVSPRYCATLLEQSLMMNRRRNERDELLGGIYDEMSTTNGESEFDEQSIEELSMEKKLSADVH</sequence>
<feature type="region of interest" description="Disordered" evidence="1">
    <location>
        <begin position="32"/>
        <end position="64"/>
    </location>
</feature>
<dbReference type="Proteomes" id="UP000663848">
    <property type="component" value="Unassembled WGS sequence"/>
</dbReference>
<feature type="non-terminal residue" evidence="2">
    <location>
        <position position="64"/>
    </location>
</feature>
<proteinExistence type="predicted"/>
<reference evidence="2" key="1">
    <citation type="submission" date="2021-02" db="EMBL/GenBank/DDBJ databases">
        <authorList>
            <person name="Nowell W R."/>
        </authorList>
    </citation>
    <scope>NUCLEOTIDE SEQUENCE</scope>
</reference>
<evidence type="ECO:0000256" key="1">
    <source>
        <dbReference type="SAM" id="MobiDB-lite"/>
    </source>
</evidence>
<evidence type="ECO:0000313" key="3">
    <source>
        <dbReference type="Proteomes" id="UP000663848"/>
    </source>
</evidence>
<protein>
    <submittedName>
        <fullName evidence="2">Uncharacterized protein</fullName>
    </submittedName>
</protein>
<dbReference type="EMBL" id="CAJOBR010071831">
    <property type="protein sequence ID" value="CAF5102071.1"/>
    <property type="molecule type" value="Genomic_DNA"/>
</dbReference>
<accession>A0A822EF69</accession>
<evidence type="ECO:0000313" key="2">
    <source>
        <dbReference type="EMBL" id="CAF5102071.1"/>
    </source>
</evidence>